<keyword evidence="4" id="KW-1185">Reference proteome</keyword>
<keyword evidence="1" id="KW-0472">Membrane</keyword>
<dbReference type="InterPro" id="IPR036514">
    <property type="entry name" value="SGNH_hydro_sf"/>
</dbReference>
<keyword evidence="1" id="KW-0812">Transmembrane</keyword>
<reference evidence="3 4" key="1">
    <citation type="submission" date="2019-02" db="EMBL/GenBank/DDBJ databases">
        <title>Deep-cultivation of Planctomycetes and their phenomic and genomic characterization uncovers novel biology.</title>
        <authorList>
            <person name="Wiegand S."/>
            <person name="Jogler M."/>
            <person name="Boedeker C."/>
            <person name="Pinto D."/>
            <person name="Vollmers J."/>
            <person name="Rivas-Marin E."/>
            <person name="Kohn T."/>
            <person name="Peeters S.H."/>
            <person name="Heuer A."/>
            <person name="Rast P."/>
            <person name="Oberbeckmann S."/>
            <person name="Bunk B."/>
            <person name="Jeske O."/>
            <person name="Meyerdierks A."/>
            <person name="Storesund J.E."/>
            <person name="Kallscheuer N."/>
            <person name="Luecker S."/>
            <person name="Lage O.M."/>
            <person name="Pohl T."/>
            <person name="Merkel B.J."/>
            <person name="Hornburger P."/>
            <person name="Mueller R.-W."/>
            <person name="Bruemmer F."/>
            <person name="Labrenz M."/>
            <person name="Spormann A.M."/>
            <person name="Op den Camp H."/>
            <person name="Overmann J."/>
            <person name="Amann R."/>
            <person name="Jetten M.S.M."/>
            <person name="Mascher T."/>
            <person name="Medema M.H."/>
            <person name="Devos D.P."/>
            <person name="Kaster A.-K."/>
            <person name="Ovreas L."/>
            <person name="Rohde M."/>
            <person name="Galperin M.Y."/>
            <person name="Jogler C."/>
        </authorList>
    </citation>
    <scope>NUCLEOTIDE SEQUENCE [LARGE SCALE GENOMIC DNA]</scope>
    <source>
        <strain evidence="3 4">Pan181</strain>
    </source>
</reference>
<evidence type="ECO:0000259" key="2">
    <source>
        <dbReference type="Pfam" id="PF13472"/>
    </source>
</evidence>
<dbReference type="Gene3D" id="3.40.50.1110">
    <property type="entry name" value="SGNH hydrolase"/>
    <property type="match status" value="1"/>
</dbReference>
<evidence type="ECO:0000313" key="3">
    <source>
        <dbReference type="EMBL" id="QDU54410.1"/>
    </source>
</evidence>
<dbReference type="OrthoDB" id="272324at2"/>
<feature type="transmembrane region" description="Helical" evidence="1">
    <location>
        <begin position="6"/>
        <end position="25"/>
    </location>
</feature>
<evidence type="ECO:0000256" key="1">
    <source>
        <dbReference type="SAM" id="Phobius"/>
    </source>
</evidence>
<proteinExistence type="predicted"/>
<dbReference type="RefSeq" id="WP_145245392.1">
    <property type="nucleotide sequence ID" value="NZ_CP036278.1"/>
</dbReference>
<dbReference type="KEGG" id="amuc:Pan181_05910"/>
<dbReference type="InterPro" id="IPR013830">
    <property type="entry name" value="SGNH_hydro"/>
</dbReference>
<evidence type="ECO:0000313" key="4">
    <source>
        <dbReference type="Proteomes" id="UP000315750"/>
    </source>
</evidence>
<accession>A0A518AI57</accession>
<protein>
    <submittedName>
        <fullName evidence="3">Esterase TesA</fullName>
        <ecNumber evidence="3">3.1.1.1</ecNumber>
    </submittedName>
</protein>
<dbReference type="Pfam" id="PF13472">
    <property type="entry name" value="Lipase_GDSL_2"/>
    <property type="match status" value="1"/>
</dbReference>
<name>A0A518AI57_9BACT</name>
<feature type="transmembrane region" description="Helical" evidence="1">
    <location>
        <begin position="37"/>
        <end position="53"/>
    </location>
</feature>
<sequence length="286" mass="31046">MNPLVYHIASGHAFFSGVALLLLAVGTSGAKRPRVRRVTVLCGVLGLMAIAISSTPLPYWFYAIAGLITMGWMASRWKPTWQRPIRWAMAIVWLVAIAIELPYHLTPTLHPVGSRAIAIIGDSVTAGVGSDETAETWPAVLAREHRLDVQDISHVGETAESATKRVAEHPISAPVVVVEIGGNDILGSTSPAKFATTLDALLASLAADDRQVMMLELPLPPFYHEYGRIQRQLAAKHQVKLVPKRVFLSILAGSDATLDTIHLSQAGHQRMAHCVWQLIAPAYPEP</sequence>
<gene>
    <name evidence="3" type="primary">tesA</name>
    <name evidence="3" type="ORF">Pan181_05910</name>
</gene>
<dbReference type="SUPFAM" id="SSF52266">
    <property type="entry name" value="SGNH hydrolase"/>
    <property type="match status" value="1"/>
</dbReference>
<dbReference type="EMBL" id="CP036278">
    <property type="protein sequence ID" value="QDU54410.1"/>
    <property type="molecule type" value="Genomic_DNA"/>
</dbReference>
<organism evidence="3 4">
    <name type="scientific">Aeoliella mucimassa</name>
    <dbReference type="NCBI Taxonomy" id="2527972"/>
    <lineage>
        <taxon>Bacteria</taxon>
        <taxon>Pseudomonadati</taxon>
        <taxon>Planctomycetota</taxon>
        <taxon>Planctomycetia</taxon>
        <taxon>Pirellulales</taxon>
        <taxon>Lacipirellulaceae</taxon>
        <taxon>Aeoliella</taxon>
    </lineage>
</organism>
<dbReference type="GO" id="GO:0106435">
    <property type="term" value="F:carboxylesterase activity"/>
    <property type="evidence" value="ECO:0007669"/>
    <property type="project" value="UniProtKB-EC"/>
</dbReference>
<keyword evidence="1" id="KW-1133">Transmembrane helix</keyword>
<keyword evidence="3" id="KW-0378">Hydrolase</keyword>
<dbReference type="EC" id="3.1.1.1" evidence="3"/>
<dbReference type="Proteomes" id="UP000315750">
    <property type="component" value="Chromosome"/>
</dbReference>
<feature type="domain" description="SGNH hydrolase-type esterase" evidence="2">
    <location>
        <begin position="120"/>
        <end position="270"/>
    </location>
</feature>
<dbReference type="AlphaFoldDB" id="A0A518AI57"/>